<proteinExistence type="predicted"/>
<sequence>MNVRETPMISTRMPLKGMPSPSLRAGLAAAALLLAAIPAAQAASPSGLWPCIQPRVASLAAAQMWDGPAIDGLDWRDDTAVAELVPVLAARRTPIEEADAKVEAFARQAGANKDARLTLLFAGVFDQINSLRSRILTGIERYSKHQIDLSDRIRQESLELARLKKAATSEADKAKAADAEKQLLWDTRIYDTRTQAVTAVCESPVILEQRAFALARAIRAQME</sequence>
<reference evidence="2" key="2">
    <citation type="submission" date="2023-01" db="EMBL/GenBank/DDBJ databases">
        <authorList>
            <person name="Sun Q."/>
            <person name="Evtushenko L."/>
        </authorList>
    </citation>
    <scope>NUCLEOTIDE SEQUENCE</scope>
    <source>
        <strain evidence="2">VKM B-2789</strain>
    </source>
</reference>
<feature type="signal peptide" evidence="1">
    <location>
        <begin position="1"/>
        <end position="42"/>
    </location>
</feature>
<evidence type="ECO:0000313" key="2">
    <source>
        <dbReference type="EMBL" id="GLK84336.1"/>
    </source>
</evidence>
<dbReference type="Proteomes" id="UP001143330">
    <property type="component" value="Unassembled WGS sequence"/>
</dbReference>
<accession>A0A9W6JXE6</accession>
<feature type="chain" id="PRO_5040748504" evidence="1">
    <location>
        <begin position="43"/>
        <end position="223"/>
    </location>
</feature>
<dbReference type="AlphaFoldDB" id="A0A9W6JXE6"/>
<name>A0A9W6JXE6_9HYPH</name>
<organism evidence="2 3">
    <name type="scientific">Ancylobacter defluvii</name>
    <dbReference type="NCBI Taxonomy" id="1282440"/>
    <lineage>
        <taxon>Bacteria</taxon>
        <taxon>Pseudomonadati</taxon>
        <taxon>Pseudomonadota</taxon>
        <taxon>Alphaproteobacteria</taxon>
        <taxon>Hyphomicrobiales</taxon>
        <taxon>Xanthobacteraceae</taxon>
        <taxon>Ancylobacter</taxon>
    </lineage>
</organism>
<protein>
    <submittedName>
        <fullName evidence="2">Uncharacterized protein</fullName>
    </submittedName>
</protein>
<evidence type="ECO:0000313" key="3">
    <source>
        <dbReference type="Proteomes" id="UP001143330"/>
    </source>
</evidence>
<evidence type="ECO:0000256" key="1">
    <source>
        <dbReference type="SAM" id="SignalP"/>
    </source>
</evidence>
<comment type="caution">
    <text evidence="2">The sequence shown here is derived from an EMBL/GenBank/DDBJ whole genome shotgun (WGS) entry which is preliminary data.</text>
</comment>
<dbReference type="EMBL" id="BSFM01000012">
    <property type="protein sequence ID" value="GLK84336.1"/>
    <property type="molecule type" value="Genomic_DNA"/>
</dbReference>
<keyword evidence="3" id="KW-1185">Reference proteome</keyword>
<gene>
    <name evidence="2" type="ORF">GCM10017653_24060</name>
</gene>
<keyword evidence="1" id="KW-0732">Signal</keyword>
<reference evidence="2" key="1">
    <citation type="journal article" date="2014" name="Int. J. Syst. Evol. Microbiol.">
        <title>Complete genome sequence of Corynebacterium casei LMG S-19264T (=DSM 44701T), isolated from a smear-ripened cheese.</title>
        <authorList>
            <consortium name="US DOE Joint Genome Institute (JGI-PGF)"/>
            <person name="Walter F."/>
            <person name="Albersmeier A."/>
            <person name="Kalinowski J."/>
            <person name="Ruckert C."/>
        </authorList>
    </citation>
    <scope>NUCLEOTIDE SEQUENCE</scope>
    <source>
        <strain evidence="2">VKM B-2789</strain>
    </source>
</reference>